<proteinExistence type="predicted"/>
<reference evidence="2" key="1">
    <citation type="submission" date="2021-01" db="EMBL/GenBank/DDBJ databases">
        <authorList>
            <consortium name="Genoscope - CEA"/>
            <person name="William W."/>
        </authorList>
    </citation>
    <scope>NUCLEOTIDE SEQUENCE</scope>
</reference>
<evidence type="ECO:0000313" key="2">
    <source>
        <dbReference type="EMBL" id="CAD8120650.1"/>
    </source>
</evidence>
<dbReference type="GO" id="GO:0051457">
    <property type="term" value="P:maintenance of protein location in nucleus"/>
    <property type="evidence" value="ECO:0007669"/>
    <property type="project" value="TreeGrafter"/>
</dbReference>
<sequence>MNQNLENAIDLENDELIVENYNNDDQDDQLVSQLQEILISDDFEKLSQDFLREKCLVFDETEQKEYRDIFKLYQSAIQLYLNEKLKVELTLGKLQSLPLDEAINETLASLFDYDLFKDIMVETRIRVEEEERTIKKSTNKATKGYKQAPQQNIFSTGQAIQQFEKKPLKNQPPQDLRADLFFNIVPLNTPKINRKQA</sequence>
<dbReference type="EMBL" id="CAJJDN010000127">
    <property type="protein sequence ID" value="CAD8120650.1"/>
    <property type="molecule type" value="Genomic_DNA"/>
</dbReference>
<feature type="domain" description="BART" evidence="1">
    <location>
        <begin position="27"/>
        <end position="128"/>
    </location>
</feature>
<dbReference type="AlphaFoldDB" id="A0A8S1R245"/>
<evidence type="ECO:0000259" key="1">
    <source>
        <dbReference type="Pfam" id="PF11527"/>
    </source>
</evidence>
<dbReference type="InterPro" id="IPR038849">
    <property type="entry name" value="ARL2BP"/>
</dbReference>
<organism evidence="2 3">
    <name type="scientific">Paramecium sonneborni</name>
    <dbReference type="NCBI Taxonomy" id="65129"/>
    <lineage>
        <taxon>Eukaryota</taxon>
        <taxon>Sar</taxon>
        <taxon>Alveolata</taxon>
        <taxon>Ciliophora</taxon>
        <taxon>Intramacronucleata</taxon>
        <taxon>Oligohymenophorea</taxon>
        <taxon>Peniculida</taxon>
        <taxon>Parameciidae</taxon>
        <taxon>Paramecium</taxon>
    </lineage>
</organism>
<comment type="caution">
    <text evidence="2">The sequence shown here is derived from an EMBL/GenBank/DDBJ whole genome shotgun (WGS) entry which is preliminary data.</text>
</comment>
<protein>
    <recommendedName>
        <fullName evidence="1">BART domain-containing protein</fullName>
    </recommendedName>
</protein>
<dbReference type="GO" id="GO:0005634">
    <property type="term" value="C:nucleus"/>
    <property type="evidence" value="ECO:0007669"/>
    <property type="project" value="GOC"/>
</dbReference>
<name>A0A8S1R245_9CILI</name>
<dbReference type="PANTHER" id="PTHR15487">
    <property type="entry name" value="ADP-RIBOSYLATION FACTOR-LIKE PROTEIN 2-BINDING PROTEIN"/>
    <property type="match status" value="1"/>
</dbReference>
<dbReference type="PANTHER" id="PTHR15487:SF4">
    <property type="entry name" value="ADP-RIBOSYLATION FACTOR-LIKE PROTEIN 2-BINDING PROTEIN"/>
    <property type="match status" value="1"/>
</dbReference>
<keyword evidence="3" id="KW-1185">Reference proteome</keyword>
<dbReference type="Pfam" id="PF11527">
    <property type="entry name" value="ARL2_Bind_BART"/>
    <property type="match status" value="1"/>
</dbReference>
<dbReference type="GO" id="GO:0005758">
    <property type="term" value="C:mitochondrial intermembrane space"/>
    <property type="evidence" value="ECO:0007669"/>
    <property type="project" value="TreeGrafter"/>
</dbReference>
<dbReference type="Proteomes" id="UP000692954">
    <property type="component" value="Unassembled WGS sequence"/>
</dbReference>
<evidence type="ECO:0000313" key="3">
    <source>
        <dbReference type="Proteomes" id="UP000692954"/>
    </source>
</evidence>
<accession>A0A8S1R245</accession>
<dbReference type="OrthoDB" id="302784at2759"/>
<gene>
    <name evidence="2" type="ORF">PSON_ATCC_30995.1.T1270109</name>
</gene>
<dbReference type="InterPro" id="IPR023379">
    <property type="entry name" value="BART_dom"/>
</dbReference>